<dbReference type="PANTHER" id="PTHR42752">
    <property type="entry name" value="IMIDAZOLONEPROPIONASE"/>
    <property type="match status" value="1"/>
</dbReference>
<feature type="binding site" evidence="7">
    <location>
        <position position="71"/>
    </location>
    <ligand>
        <name>Fe(3+)</name>
        <dbReference type="ChEBI" id="CHEBI:29034"/>
    </ligand>
</feature>
<feature type="binding site" evidence="7">
    <location>
        <position position="316"/>
    </location>
    <ligand>
        <name>N-formimidoyl-L-glutamate</name>
        <dbReference type="ChEBI" id="CHEBI:58928"/>
    </ligand>
</feature>
<evidence type="ECO:0000313" key="9">
    <source>
        <dbReference type="EMBL" id="MBX7458416.1"/>
    </source>
</evidence>
<feature type="domain" description="Amidohydrolase-related" evidence="8">
    <location>
        <begin position="61"/>
        <end position="380"/>
    </location>
</feature>
<feature type="binding site" evidence="7">
    <location>
        <position position="239"/>
    </location>
    <ligand>
        <name>Zn(2+)</name>
        <dbReference type="ChEBI" id="CHEBI:29105"/>
    </ligand>
</feature>
<dbReference type="RefSeq" id="WP_221573833.1">
    <property type="nucleotide sequence ID" value="NZ_JAIGNK010000003.1"/>
</dbReference>
<feature type="binding site" evidence="7">
    <location>
        <position position="69"/>
    </location>
    <ligand>
        <name>Zn(2+)</name>
        <dbReference type="ChEBI" id="CHEBI:29105"/>
    </ligand>
</feature>
<name>A0ABS7IXX9_9SPHN</name>
<comment type="function">
    <text evidence="7">Catalyzes the hydrolytic cleavage of the carbon-nitrogen bond in imidazolone-5-propanoate to yield N-formimidoyl-L-glutamate. It is the third step in the universal histidine degradation pathway.</text>
</comment>
<gene>
    <name evidence="7 9" type="primary">hutI</name>
    <name evidence="9" type="ORF">K3152_09175</name>
</gene>
<comment type="caution">
    <text evidence="9">The sequence shown here is derived from an EMBL/GenBank/DDBJ whole genome shotgun (WGS) entry which is preliminary data.</text>
</comment>
<feature type="binding site" evidence="7">
    <location>
        <position position="141"/>
    </location>
    <ligand>
        <name>N-formimidoyl-L-glutamate</name>
        <dbReference type="ChEBI" id="CHEBI:58928"/>
    </ligand>
</feature>
<sequence>MQERLFTGCTAATMAGGAPYGLVEDAAIVARGDAVAWVGARTDLPEDFSTLEAVDLQGALVTPALIECHSHLVFGGDRAAEFAMRLGGASYEEIARAGGGIRSTVAATREASDEDLLASALRRVDDLLADGVAVIEVKSGYGLSVEQEMRMLRVARQIEQHRPVRIMTTWLAAHALPPEYAERSDDYIEEVVIAGLRQAKAEGLVDAVDGFCENIGFTPAQVRRVFEVARELGLPVKLHAEQLSDLKGAVLASEFDALSADHLEYLAPEDAVHMAKSGTVAVLLPGAYFTLRETQLPPIDALRGAGVRMAVATDANPGSSPMSSLRLAMGMACTLFRLTPEEALAGATRNAAAALGLSGEYGSIEPGKRAELAVWDAGHPDFLSYWLGGNLLRGRIIDGEFNER</sequence>
<feature type="binding site" evidence="7">
    <location>
        <position position="174"/>
    </location>
    <ligand>
        <name>4-imidazolone-5-propanoate</name>
        <dbReference type="ChEBI" id="CHEBI:77893"/>
    </ligand>
</feature>
<evidence type="ECO:0000256" key="2">
    <source>
        <dbReference type="ARBA" id="ARBA00022723"/>
    </source>
</evidence>
<feature type="binding site" evidence="7">
    <location>
        <position position="78"/>
    </location>
    <ligand>
        <name>4-imidazolone-5-propanoate</name>
        <dbReference type="ChEBI" id="CHEBI:77893"/>
    </ligand>
</feature>
<keyword evidence="7" id="KW-0963">Cytoplasm</keyword>
<reference evidence="9 10" key="1">
    <citation type="submission" date="2021-08" db="EMBL/GenBank/DDBJ databases">
        <title>Comparative Genomics Analysis of the Genus Qipengyuania Reveals Extensive Genetic Diversity and Metabolic Versatility, Including the Description of Fifteen Novel Species.</title>
        <authorList>
            <person name="Liu Y."/>
        </authorList>
    </citation>
    <scope>NUCLEOTIDE SEQUENCE [LARGE SCALE GENOMIC DNA]</scope>
    <source>
        <strain evidence="9 10">1NDH17</strain>
    </source>
</reference>
<dbReference type="GO" id="GO:0050480">
    <property type="term" value="F:imidazolonepropionase activity"/>
    <property type="evidence" value="ECO:0007669"/>
    <property type="project" value="UniProtKB-EC"/>
</dbReference>
<evidence type="ECO:0000259" key="8">
    <source>
        <dbReference type="Pfam" id="PF01979"/>
    </source>
</evidence>
<keyword evidence="4 7" id="KW-0369">Histidine metabolism</keyword>
<keyword evidence="6 7" id="KW-0408">Iron</keyword>
<feature type="binding site" evidence="7">
    <location>
        <position position="141"/>
    </location>
    <ligand>
        <name>4-imidazolone-5-propanoate</name>
        <dbReference type="ChEBI" id="CHEBI:77893"/>
    </ligand>
</feature>
<dbReference type="InterPro" id="IPR011059">
    <property type="entry name" value="Metal-dep_hydrolase_composite"/>
</dbReference>
<dbReference type="PANTHER" id="PTHR42752:SF1">
    <property type="entry name" value="IMIDAZOLONEPROPIONASE-RELATED"/>
    <property type="match status" value="1"/>
</dbReference>
<comment type="similarity">
    <text evidence="7">Belongs to the metallo-dependent hydrolases superfamily. HutI family.</text>
</comment>
<evidence type="ECO:0000256" key="3">
    <source>
        <dbReference type="ARBA" id="ARBA00022801"/>
    </source>
</evidence>
<feature type="binding site" evidence="7">
    <location>
        <position position="69"/>
    </location>
    <ligand>
        <name>Fe(3+)</name>
        <dbReference type="ChEBI" id="CHEBI:29034"/>
    </ligand>
</feature>
<accession>A0ABS7IXX9</accession>
<comment type="subcellular location">
    <subcellularLocation>
        <location evidence="7">Cytoplasm</location>
    </subcellularLocation>
</comment>
<dbReference type="InterPro" id="IPR005920">
    <property type="entry name" value="HutI"/>
</dbReference>
<feature type="binding site" evidence="7">
    <location>
        <position position="314"/>
    </location>
    <ligand>
        <name>Fe(3+)</name>
        <dbReference type="ChEBI" id="CHEBI:29034"/>
    </ligand>
</feature>
<feature type="binding site" evidence="7">
    <location>
        <position position="242"/>
    </location>
    <ligand>
        <name>4-imidazolone-5-propanoate</name>
        <dbReference type="ChEBI" id="CHEBI:77893"/>
    </ligand>
</feature>
<dbReference type="InterPro" id="IPR006680">
    <property type="entry name" value="Amidohydro-rel"/>
</dbReference>
<evidence type="ECO:0000256" key="6">
    <source>
        <dbReference type="ARBA" id="ARBA00023004"/>
    </source>
</evidence>
<evidence type="ECO:0000256" key="7">
    <source>
        <dbReference type="HAMAP-Rule" id="MF_00372"/>
    </source>
</evidence>
<keyword evidence="5 7" id="KW-0862">Zinc</keyword>
<comment type="catalytic activity">
    <reaction evidence="7">
        <text>4-imidazolone-5-propanoate + H2O = N-formimidoyl-L-glutamate</text>
        <dbReference type="Rhea" id="RHEA:23660"/>
        <dbReference type="ChEBI" id="CHEBI:15377"/>
        <dbReference type="ChEBI" id="CHEBI:58928"/>
        <dbReference type="ChEBI" id="CHEBI:77893"/>
        <dbReference type="EC" id="3.5.2.7"/>
    </reaction>
</comment>
<dbReference type="Proteomes" id="UP000783253">
    <property type="component" value="Unassembled WGS sequence"/>
</dbReference>
<evidence type="ECO:0000313" key="10">
    <source>
        <dbReference type="Proteomes" id="UP000783253"/>
    </source>
</evidence>
<dbReference type="Gene3D" id="3.20.20.140">
    <property type="entry name" value="Metal-dependent hydrolases"/>
    <property type="match status" value="1"/>
</dbReference>
<dbReference type="Pfam" id="PF01979">
    <property type="entry name" value="Amidohydro_1"/>
    <property type="match status" value="1"/>
</dbReference>
<dbReference type="InterPro" id="IPR032466">
    <property type="entry name" value="Metal_Hydrolase"/>
</dbReference>
<feature type="binding site" evidence="7">
    <location>
        <position position="319"/>
    </location>
    <ligand>
        <name>4-imidazolone-5-propanoate</name>
        <dbReference type="ChEBI" id="CHEBI:77893"/>
    </ligand>
</feature>
<comment type="cofactor">
    <cofactor evidence="7">
        <name>Zn(2+)</name>
        <dbReference type="ChEBI" id="CHEBI:29105"/>
    </cofactor>
    <cofactor evidence="7">
        <name>Fe(3+)</name>
        <dbReference type="ChEBI" id="CHEBI:29034"/>
    </cofactor>
    <text evidence="7">Binds 1 zinc or iron ion per subunit.</text>
</comment>
<comment type="pathway">
    <text evidence="7">Amino-acid degradation; L-histidine degradation into L-glutamate; N-formimidoyl-L-glutamate from L-histidine: step 3/3.</text>
</comment>
<keyword evidence="3 7" id="KW-0378">Hydrolase</keyword>
<dbReference type="SUPFAM" id="SSF51338">
    <property type="entry name" value="Composite domain of metallo-dependent hydrolases"/>
    <property type="match status" value="1"/>
</dbReference>
<evidence type="ECO:0000256" key="4">
    <source>
        <dbReference type="ARBA" id="ARBA00022808"/>
    </source>
</evidence>
<dbReference type="Gene3D" id="2.30.40.10">
    <property type="entry name" value="Urease, subunit C, domain 1"/>
    <property type="match status" value="1"/>
</dbReference>
<dbReference type="SUPFAM" id="SSF51556">
    <property type="entry name" value="Metallo-dependent hydrolases"/>
    <property type="match status" value="1"/>
</dbReference>
<proteinExistence type="inferred from homology"/>
<organism evidence="9 10">
    <name type="scientific">Qipengyuania polymorpha</name>
    <dbReference type="NCBI Taxonomy" id="2867234"/>
    <lineage>
        <taxon>Bacteria</taxon>
        <taxon>Pseudomonadati</taxon>
        <taxon>Pseudomonadota</taxon>
        <taxon>Alphaproteobacteria</taxon>
        <taxon>Sphingomonadales</taxon>
        <taxon>Erythrobacteraceae</taxon>
        <taxon>Qipengyuania</taxon>
    </lineage>
</organism>
<keyword evidence="10" id="KW-1185">Reference proteome</keyword>
<feature type="binding site" evidence="7">
    <location>
        <position position="71"/>
    </location>
    <ligand>
        <name>Zn(2+)</name>
        <dbReference type="ChEBI" id="CHEBI:29105"/>
    </ligand>
</feature>
<dbReference type="EMBL" id="JAIGNK010000003">
    <property type="protein sequence ID" value="MBX7458416.1"/>
    <property type="molecule type" value="Genomic_DNA"/>
</dbReference>
<feature type="binding site" evidence="7">
    <location>
        <position position="239"/>
    </location>
    <ligand>
        <name>Fe(3+)</name>
        <dbReference type="ChEBI" id="CHEBI:29034"/>
    </ligand>
</feature>
<dbReference type="HAMAP" id="MF_00372">
    <property type="entry name" value="HutI"/>
    <property type="match status" value="1"/>
</dbReference>
<dbReference type="NCBIfam" id="TIGR01224">
    <property type="entry name" value="hutI"/>
    <property type="match status" value="1"/>
</dbReference>
<protein>
    <recommendedName>
        <fullName evidence="1 7">Imidazolonepropionase</fullName>
        <ecNumber evidence="1 7">3.5.2.7</ecNumber>
    </recommendedName>
    <alternativeName>
        <fullName evidence="7">Imidazolone-5-propionate hydrolase</fullName>
    </alternativeName>
</protein>
<feature type="binding site" evidence="7">
    <location>
        <position position="318"/>
    </location>
    <ligand>
        <name>N-formimidoyl-L-glutamate</name>
        <dbReference type="ChEBI" id="CHEBI:58928"/>
    </ligand>
</feature>
<dbReference type="EC" id="3.5.2.7" evidence="1 7"/>
<feature type="binding site" evidence="7">
    <location>
        <position position="314"/>
    </location>
    <ligand>
        <name>Zn(2+)</name>
        <dbReference type="ChEBI" id="CHEBI:29105"/>
    </ligand>
</feature>
<evidence type="ECO:0000256" key="1">
    <source>
        <dbReference type="ARBA" id="ARBA00012864"/>
    </source>
</evidence>
<keyword evidence="2 7" id="KW-0479">Metal-binding</keyword>
<evidence type="ECO:0000256" key="5">
    <source>
        <dbReference type="ARBA" id="ARBA00022833"/>
    </source>
</evidence>